<dbReference type="AlphaFoldDB" id="A0A177DAE9"/>
<proteinExistence type="predicted"/>
<dbReference type="Proteomes" id="UP000077248">
    <property type="component" value="Unassembled WGS sequence"/>
</dbReference>
<dbReference type="OMA" id="GHRNWGF"/>
<accession>A0A177DAE9</accession>
<dbReference type="KEGG" id="aalt:CC77DRAFT_1065219"/>
<reference evidence="1 2" key="1">
    <citation type="submission" date="2016-05" db="EMBL/GenBank/DDBJ databases">
        <title>Comparative analysis of secretome profiles of manganese(II)-oxidizing ascomycete fungi.</title>
        <authorList>
            <consortium name="DOE Joint Genome Institute"/>
            <person name="Zeiner C.A."/>
            <person name="Purvine S.O."/>
            <person name="Zink E.M."/>
            <person name="Wu S."/>
            <person name="Pasa-Tolic L."/>
            <person name="Chaput D.L."/>
            <person name="Haridas S."/>
            <person name="Grigoriev I.V."/>
            <person name="Santelli C.M."/>
            <person name="Hansel C.M."/>
        </authorList>
    </citation>
    <scope>NUCLEOTIDE SEQUENCE [LARGE SCALE GENOMIC DNA]</scope>
    <source>
        <strain evidence="1 2">SRC1lrK2f</strain>
    </source>
</reference>
<gene>
    <name evidence="1" type="ORF">CC77DRAFT_1065219</name>
</gene>
<dbReference type="VEuPathDB" id="FungiDB:CC77DRAFT_1065219"/>
<dbReference type="STRING" id="5599.A0A177DAE9"/>
<evidence type="ECO:0000313" key="2">
    <source>
        <dbReference type="Proteomes" id="UP000077248"/>
    </source>
</evidence>
<name>A0A177DAE9_ALTAL</name>
<organism evidence="1 2">
    <name type="scientific">Alternaria alternata</name>
    <name type="common">Alternaria rot fungus</name>
    <name type="synonym">Torula alternata</name>
    <dbReference type="NCBI Taxonomy" id="5599"/>
    <lineage>
        <taxon>Eukaryota</taxon>
        <taxon>Fungi</taxon>
        <taxon>Dikarya</taxon>
        <taxon>Ascomycota</taxon>
        <taxon>Pezizomycotina</taxon>
        <taxon>Dothideomycetes</taxon>
        <taxon>Pleosporomycetidae</taxon>
        <taxon>Pleosporales</taxon>
        <taxon>Pleosporineae</taxon>
        <taxon>Pleosporaceae</taxon>
        <taxon>Alternaria</taxon>
        <taxon>Alternaria sect. Alternaria</taxon>
        <taxon>Alternaria alternata complex</taxon>
    </lineage>
</organism>
<dbReference type="RefSeq" id="XP_018381608.1">
    <property type="nucleotide sequence ID" value="XM_018528798.1"/>
</dbReference>
<dbReference type="EMBL" id="KV441490">
    <property type="protein sequence ID" value="OAG16187.1"/>
    <property type="molecule type" value="Genomic_DNA"/>
</dbReference>
<evidence type="ECO:0000313" key="1">
    <source>
        <dbReference type="EMBL" id="OAG16187.1"/>
    </source>
</evidence>
<sequence length="209" mass="23744">MTTSAKAWLNELLIPSDDDNYAGHRNWGFTIYRTGYGSSSSDQQWQRLLETIQTSAHEEAFDAIESEGEDPKEDPELQKLWPLFRLDARSNPALAGLDIDQLRQLYNSGEGGQPMNADFKSHRIFLFADVEVLSGVDSIVKCVDANYRAEDYLPRHTRGQRYSGWMRMNARSIANFWIELGLHYMCDIAPPIIGGIQLVIWGHDVPYCG</sequence>
<dbReference type="GeneID" id="29114392"/>
<protein>
    <submittedName>
        <fullName evidence="1">Uncharacterized protein</fullName>
    </submittedName>
</protein>
<keyword evidence="2" id="KW-1185">Reference proteome</keyword>